<dbReference type="Proteomes" id="UP000295293">
    <property type="component" value="Unassembled WGS sequence"/>
</dbReference>
<evidence type="ECO:0000259" key="10">
    <source>
        <dbReference type="PROSITE" id="PS50165"/>
    </source>
</evidence>
<keyword evidence="3 7" id="KW-0228">DNA excision</keyword>
<dbReference type="InterPro" id="IPR001943">
    <property type="entry name" value="UVR_dom"/>
</dbReference>
<dbReference type="InterPro" id="IPR050066">
    <property type="entry name" value="UvrABC_protein_C"/>
</dbReference>
<keyword evidence="4 7" id="KW-0267">Excision nuclease</keyword>
<dbReference type="SUPFAM" id="SSF47781">
    <property type="entry name" value="RuvA domain 2-like"/>
    <property type="match status" value="1"/>
</dbReference>
<dbReference type="InterPro" id="IPR004791">
    <property type="entry name" value="UvrC"/>
</dbReference>
<dbReference type="GO" id="GO:0003677">
    <property type="term" value="F:DNA binding"/>
    <property type="evidence" value="ECO:0007669"/>
    <property type="project" value="UniProtKB-UniRule"/>
</dbReference>
<dbReference type="Pfam" id="PF22920">
    <property type="entry name" value="UvrC_RNaseH"/>
    <property type="match status" value="1"/>
</dbReference>
<dbReference type="Gene3D" id="3.40.1440.10">
    <property type="entry name" value="GIY-YIG endonuclease"/>
    <property type="match status" value="1"/>
</dbReference>
<keyword evidence="1 7" id="KW-0963">Cytoplasm</keyword>
<evidence type="ECO:0000259" key="9">
    <source>
        <dbReference type="PROSITE" id="PS50164"/>
    </source>
</evidence>
<feature type="domain" description="GIY-YIG" evidence="9">
    <location>
        <begin position="22"/>
        <end position="100"/>
    </location>
</feature>
<evidence type="ECO:0000256" key="4">
    <source>
        <dbReference type="ARBA" id="ARBA00022881"/>
    </source>
</evidence>
<dbReference type="InterPro" id="IPR035901">
    <property type="entry name" value="GIY-YIG_endonuc_sf"/>
</dbReference>
<dbReference type="InterPro" id="IPR003583">
    <property type="entry name" value="Hlx-hairpin-Hlx_DNA-bd_motif"/>
</dbReference>
<accession>A0A4R6YYE2</accession>
<dbReference type="NCBIfam" id="TIGR00194">
    <property type="entry name" value="uvrC"/>
    <property type="match status" value="1"/>
</dbReference>
<dbReference type="GO" id="GO:0009380">
    <property type="term" value="C:excinuclease repair complex"/>
    <property type="evidence" value="ECO:0007669"/>
    <property type="project" value="InterPro"/>
</dbReference>
<comment type="similarity">
    <text evidence="7">Belongs to the UvrC family.</text>
</comment>
<evidence type="ECO:0000256" key="5">
    <source>
        <dbReference type="ARBA" id="ARBA00023204"/>
    </source>
</evidence>
<dbReference type="NCBIfam" id="NF001824">
    <property type="entry name" value="PRK00558.1-5"/>
    <property type="match status" value="1"/>
</dbReference>
<dbReference type="FunFam" id="3.30.420.340:FF:000001">
    <property type="entry name" value="UvrABC system protein C"/>
    <property type="match status" value="1"/>
</dbReference>
<evidence type="ECO:0000256" key="6">
    <source>
        <dbReference type="ARBA" id="ARBA00023236"/>
    </source>
</evidence>
<evidence type="ECO:0000313" key="11">
    <source>
        <dbReference type="EMBL" id="TDR43976.1"/>
    </source>
</evidence>
<dbReference type="Pfam" id="PF01541">
    <property type="entry name" value="GIY-YIG"/>
    <property type="match status" value="1"/>
</dbReference>
<dbReference type="AlphaFoldDB" id="A0A4R6YYE2"/>
<evidence type="ECO:0000256" key="2">
    <source>
        <dbReference type="ARBA" id="ARBA00022763"/>
    </source>
</evidence>
<evidence type="ECO:0000256" key="7">
    <source>
        <dbReference type="HAMAP-Rule" id="MF_00203"/>
    </source>
</evidence>
<dbReference type="FunFam" id="3.40.1440.10:FF:000001">
    <property type="entry name" value="UvrABC system protein C"/>
    <property type="match status" value="1"/>
</dbReference>
<dbReference type="OrthoDB" id="9804933at2"/>
<keyword evidence="2 7" id="KW-0227">DNA damage</keyword>
<comment type="function">
    <text evidence="7">The UvrABC repair system catalyzes the recognition and processing of DNA lesions. UvrC both incises the 5' and 3' sides of the lesion. The N-terminal half is responsible for the 3' incision and the C-terminal half is responsible for the 5' incision.</text>
</comment>
<evidence type="ECO:0000313" key="12">
    <source>
        <dbReference type="Proteomes" id="UP000295293"/>
    </source>
</evidence>
<comment type="subcellular location">
    <subcellularLocation>
        <location evidence="7">Cytoplasm</location>
    </subcellularLocation>
</comment>
<dbReference type="Gene3D" id="3.30.420.340">
    <property type="entry name" value="UvrC, RNAse H endonuclease domain"/>
    <property type="match status" value="1"/>
</dbReference>
<evidence type="ECO:0000256" key="1">
    <source>
        <dbReference type="ARBA" id="ARBA00022490"/>
    </source>
</evidence>
<dbReference type="GO" id="GO:0006289">
    <property type="term" value="P:nucleotide-excision repair"/>
    <property type="evidence" value="ECO:0007669"/>
    <property type="project" value="UniProtKB-UniRule"/>
</dbReference>
<comment type="subunit">
    <text evidence="7">Interacts with UvrB in an incision complex.</text>
</comment>
<dbReference type="InterPro" id="IPR047296">
    <property type="entry name" value="GIY-YIG_UvrC_Cho"/>
</dbReference>
<dbReference type="InterPro" id="IPR000305">
    <property type="entry name" value="GIY-YIG_endonuc"/>
</dbReference>
<dbReference type="InterPro" id="IPR001162">
    <property type="entry name" value="UvrC_RNase_H_dom"/>
</dbReference>
<dbReference type="HAMAP" id="MF_00203">
    <property type="entry name" value="UvrC"/>
    <property type="match status" value="1"/>
</dbReference>
<dbReference type="Gene3D" id="1.10.150.20">
    <property type="entry name" value="5' to 3' exonuclease, C-terminal subdomain"/>
    <property type="match status" value="1"/>
</dbReference>
<dbReference type="InterPro" id="IPR038476">
    <property type="entry name" value="UvrC_RNase_H_dom_sf"/>
</dbReference>
<dbReference type="PANTHER" id="PTHR30562">
    <property type="entry name" value="UVRC/OXIDOREDUCTASE"/>
    <property type="match status" value="1"/>
</dbReference>
<dbReference type="RefSeq" id="WP_133818720.1">
    <property type="nucleotide sequence ID" value="NZ_SNZH01000006.1"/>
</dbReference>
<organism evidence="11 12">
    <name type="scientific">Tahibacter aquaticus</name>
    <dbReference type="NCBI Taxonomy" id="520092"/>
    <lineage>
        <taxon>Bacteria</taxon>
        <taxon>Pseudomonadati</taxon>
        <taxon>Pseudomonadota</taxon>
        <taxon>Gammaproteobacteria</taxon>
        <taxon>Lysobacterales</taxon>
        <taxon>Rhodanobacteraceae</taxon>
        <taxon>Tahibacter</taxon>
    </lineage>
</organism>
<proteinExistence type="inferred from homology"/>
<dbReference type="PROSITE" id="PS50165">
    <property type="entry name" value="UVRC"/>
    <property type="match status" value="1"/>
</dbReference>
<dbReference type="InterPro" id="IPR036876">
    <property type="entry name" value="UVR_dom_sf"/>
</dbReference>
<dbReference type="SMART" id="SM00465">
    <property type="entry name" value="GIYc"/>
    <property type="match status" value="1"/>
</dbReference>
<dbReference type="SUPFAM" id="SSF82771">
    <property type="entry name" value="GIY-YIG endonuclease"/>
    <property type="match status" value="1"/>
</dbReference>
<feature type="domain" description="UvrC family homology region profile" evidence="10">
    <location>
        <begin position="260"/>
        <end position="483"/>
    </location>
</feature>
<dbReference type="GO" id="GO:0005737">
    <property type="term" value="C:cytoplasm"/>
    <property type="evidence" value="ECO:0007669"/>
    <property type="project" value="UniProtKB-SubCell"/>
</dbReference>
<dbReference type="EMBL" id="SNZH01000006">
    <property type="protein sequence ID" value="TDR43976.1"/>
    <property type="molecule type" value="Genomic_DNA"/>
</dbReference>
<feature type="domain" description="UVR" evidence="8">
    <location>
        <begin position="210"/>
        <end position="245"/>
    </location>
</feature>
<dbReference type="GO" id="GO:0009381">
    <property type="term" value="F:excinuclease ABC activity"/>
    <property type="evidence" value="ECO:0007669"/>
    <property type="project" value="UniProtKB-UniRule"/>
</dbReference>
<keyword evidence="6 7" id="KW-0742">SOS response</keyword>
<dbReference type="InterPro" id="IPR010994">
    <property type="entry name" value="RuvA_2-like"/>
</dbReference>
<dbReference type="Gene3D" id="4.10.860.10">
    <property type="entry name" value="UVR domain"/>
    <property type="match status" value="1"/>
</dbReference>
<dbReference type="Pfam" id="PF02151">
    <property type="entry name" value="UVR"/>
    <property type="match status" value="1"/>
</dbReference>
<reference evidence="11 12" key="1">
    <citation type="submission" date="2019-03" db="EMBL/GenBank/DDBJ databases">
        <title>Genomic Encyclopedia of Type Strains, Phase IV (KMG-IV): sequencing the most valuable type-strain genomes for metagenomic binning, comparative biology and taxonomic classification.</title>
        <authorList>
            <person name="Goeker M."/>
        </authorList>
    </citation>
    <scope>NUCLEOTIDE SEQUENCE [LARGE SCALE GENOMIC DNA]</scope>
    <source>
        <strain evidence="11 12">DSM 21667</strain>
    </source>
</reference>
<dbReference type="SMART" id="SM00278">
    <property type="entry name" value="HhH1"/>
    <property type="match status" value="2"/>
</dbReference>
<evidence type="ECO:0000259" key="8">
    <source>
        <dbReference type="PROSITE" id="PS50151"/>
    </source>
</evidence>
<sequence length="610" mass="67519">MDSSHATPSPFDGKDFVRHLTSSPGVYRMFDGRGELLYVGKARDLKKRVGSYFLKPRLEPRIMAMISQIARMETTLTRTEGEALILEAQLIKSLKPRYNILLRDDKSYPYIFISAGSDAPRMSFHRGAKNEKGRYFGPYPSGYAVRESLGLMQKLFLVRQCEDSYFRNRSRPCLQYQIKRCSAPCVGLIEESDYAASVRHAAMFLEGKSTQVIDELVARMEQASRALEFERAAALRDQVGTLKQLQARHYVHGASADMDVLGCRIDNGLACVSVLFFRNGISLGSRDFFPRLSLDASETDLLAAFVAQYYLDRPVPEEIIVSAAGEEMPLLAEALATQAGHKVEIKSSVRAERARFLELAQKNASAALASRLASRQTVRDRFEALRVLLQREQLPSRIECFDISHTMGEATVASCVVFGLEGAEKSHYRRFNISGIVGGDDYAAMHQALERRYKRLSAGEGLLPDILLIDGGKGQVAQALDVLSELGVSGVEVVGVAKGPERRAGHETLILGNTGRSVWPGPDSPASHLIQSIRDEAHRFAITGHRQRREKARKESSLEEIPGVGARRRSALLKQFGGIAGIANAGVEELMQVKGVSKDLAERIYARFHG</sequence>
<dbReference type="CDD" id="cd10434">
    <property type="entry name" value="GIY-YIG_UvrC_Cho"/>
    <property type="match status" value="1"/>
</dbReference>
<dbReference type="SUPFAM" id="SSF46600">
    <property type="entry name" value="C-terminal UvrC-binding domain of UvrB"/>
    <property type="match status" value="1"/>
</dbReference>
<dbReference type="GO" id="GO:0009432">
    <property type="term" value="P:SOS response"/>
    <property type="evidence" value="ECO:0007669"/>
    <property type="project" value="UniProtKB-UniRule"/>
</dbReference>
<dbReference type="Pfam" id="PF08459">
    <property type="entry name" value="UvrC_RNaseH_dom"/>
    <property type="match status" value="1"/>
</dbReference>
<gene>
    <name evidence="7" type="primary">uvrC</name>
    <name evidence="11" type="ORF">DFR29_106118</name>
</gene>
<name>A0A4R6YYE2_9GAMM</name>
<dbReference type="PROSITE" id="PS50164">
    <property type="entry name" value="GIY_YIG"/>
    <property type="match status" value="1"/>
</dbReference>
<dbReference type="PANTHER" id="PTHR30562:SF1">
    <property type="entry name" value="UVRABC SYSTEM PROTEIN C"/>
    <property type="match status" value="1"/>
</dbReference>
<protein>
    <recommendedName>
        <fullName evidence="7">UvrABC system protein C</fullName>
        <shortName evidence="7">Protein UvrC</shortName>
    </recommendedName>
    <alternativeName>
        <fullName evidence="7">Excinuclease ABC subunit C</fullName>
    </alternativeName>
</protein>
<dbReference type="PROSITE" id="PS50151">
    <property type="entry name" value="UVR"/>
    <property type="match status" value="1"/>
</dbReference>
<evidence type="ECO:0000256" key="3">
    <source>
        <dbReference type="ARBA" id="ARBA00022769"/>
    </source>
</evidence>
<dbReference type="Pfam" id="PF14520">
    <property type="entry name" value="HHH_5"/>
    <property type="match status" value="1"/>
</dbReference>
<keyword evidence="5 7" id="KW-0234">DNA repair</keyword>
<comment type="caution">
    <text evidence="11">The sequence shown here is derived from an EMBL/GenBank/DDBJ whole genome shotgun (WGS) entry which is preliminary data.</text>
</comment>
<keyword evidence="12" id="KW-1185">Reference proteome</keyword>